<feature type="compositionally biased region" description="Polar residues" evidence="2">
    <location>
        <begin position="549"/>
        <end position="566"/>
    </location>
</feature>
<keyword evidence="1" id="KW-0479">Metal-binding</keyword>
<dbReference type="InterPro" id="IPR054722">
    <property type="entry name" value="PolX-like_BBD"/>
</dbReference>
<sequence>MHFLLTALKVVYVLSTPMPEIVDDETLAEVQRKRNKWENDDYIYRGHILNGMSDSLFDIYQNVESARDLWNQLESKYMDEDASSKNFLVGNFMNYKMVDSRPVMEQYNELLRILGQFAQHKMEMDESISVSSISDKLPPSWKDFKHVLKHKKEDLSLIQLGSHLLIEESLRAQDGGIGKGKDVMGSSSVNMMEKGEGSKNKFKGKKRPFNNTNDEFGKAPKGPCWICGKTGHLKANCKVGKHKKKKGDSTHQVGQRSNDQGPPTNQDIVAWWIDSGATNHVCKDRLWFKDYELVKDGSVLYMGNESTTPIVGRGMVVLEFSSGNIIKLCNVLHVPGIRKNLFSGSCLCKLGYKQVYESNKYVLSKHGVFIGFGYYCNGMFMLNVVSNKNSIFTTSMVDTSYLWYVRLGHVHYKILETMSKDGLIPSFNMNINKCNTSMLTAYYLLNRIPNKRNNDTPYELWYKKKPTLSYLRVWGCRAVVRLPDPKIKTLVERGIDCIFIGYAAHSKAYRFYVIEPNDSVAVHTVIESRDAIFDESRFSSMPKPKDLVPSSSKAIKGSDNVTTQEATPEIRRSKRGRIAKSFGPEFHTYLVEGSRDECENFYPYYFHIDEDPKTFDEAMKSHDSSFWKEAVNDEIDSIIGQQHLGACRSTPWLQTIGLQVDLQEEDENMGEADVILGIKIKRENKGFSLTQSHYIENVLMKFNHGNCSPVSTPMDPSVKLMPNKGEAISQLEYSQVIGCLMYAITSTRPDIAFVVGKLSRYTTNPSLEHWVAVKRVLRYLKQTMDYGLNYVGFPSVLEGYSDASWITNMEDHSSTSGWVFLLGGGAISWASKKQTSAAGKEAERLRNLVYEISVWPRPIPPISIHCDSSATLAKAYSEVYNGKSRHLGVRHSAVRELITHGIISVDFVRTHHNLADHLTKGLAKDLVRKSVIGMGLKSV</sequence>
<gene>
    <name evidence="5" type="ORF">RND81_04G108700</name>
</gene>
<evidence type="ECO:0000256" key="2">
    <source>
        <dbReference type="SAM" id="MobiDB-lite"/>
    </source>
</evidence>
<dbReference type="Proteomes" id="UP001443914">
    <property type="component" value="Unassembled WGS sequence"/>
</dbReference>
<dbReference type="Pfam" id="PF25597">
    <property type="entry name" value="SH3_retrovirus"/>
    <property type="match status" value="1"/>
</dbReference>
<accession>A0AAW1LMY2</accession>
<evidence type="ECO:0000313" key="6">
    <source>
        <dbReference type="Proteomes" id="UP001443914"/>
    </source>
</evidence>
<dbReference type="CDD" id="cd09272">
    <property type="entry name" value="RNase_HI_RT_Ty1"/>
    <property type="match status" value="1"/>
</dbReference>
<dbReference type="GO" id="GO:0008270">
    <property type="term" value="F:zinc ion binding"/>
    <property type="evidence" value="ECO:0007669"/>
    <property type="project" value="UniProtKB-KW"/>
</dbReference>
<feature type="region of interest" description="Disordered" evidence="2">
    <location>
        <begin position="543"/>
        <end position="569"/>
    </location>
</feature>
<organism evidence="5 6">
    <name type="scientific">Saponaria officinalis</name>
    <name type="common">Common soapwort</name>
    <name type="synonym">Lychnis saponaria</name>
    <dbReference type="NCBI Taxonomy" id="3572"/>
    <lineage>
        <taxon>Eukaryota</taxon>
        <taxon>Viridiplantae</taxon>
        <taxon>Streptophyta</taxon>
        <taxon>Embryophyta</taxon>
        <taxon>Tracheophyta</taxon>
        <taxon>Spermatophyta</taxon>
        <taxon>Magnoliopsida</taxon>
        <taxon>eudicotyledons</taxon>
        <taxon>Gunneridae</taxon>
        <taxon>Pentapetalae</taxon>
        <taxon>Caryophyllales</taxon>
        <taxon>Caryophyllaceae</taxon>
        <taxon>Caryophylleae</taxon>
        <taxon>Saponaria</taxon>
    </lineage>
</organism>
<dbReference type="Pfam" id="PF22936">
    <property type="entry name" value="Pol_BBD"/>
    <property type="match status" value="1"/>
</dbReference>
<dbReference type="PANTHER" id="PTHR47592">
    <property type="entry name" value="PBF68 PROTEIN"/>
    <property type="match status" value="1"/>
</dbReference>
<keyword evidence="1" id="KW-0862">Zinc</keyword>
<dbReference type="GO" id="GO:0003676">
    <property type="term" value="F:nucleic acid binding"/>
    <property type="evidence" value="ECO:0007669"/>
    <property type="project" value="InterPro"/>
</dbReference>
<dbReference type="SMART" id="SM00343">
    <property type="entry name" value="ZnF_C2HC"/>
    <property type="match status" value="1"/>
</dbReference>
<evidence type="ECO:0000256" key="3">
    <source>
        <dbReference type="SAM" id="SignalP"/>
    </source>
</evidence>
<reference evidence="5" key="1">
    <citation type="submission" date="2024-03" db="EMBL/GenBank/DDBJ databases">
        <title>WGS assembly of Saponaria officinalis var. Norfolk2.</title>
        <authorList>
            <person name="Jenkins J."/>
            <person name="Shu S."/>
            <person name="Grimwood J."/>
            <person name="Barry K."/>
            <person name="Goodstein D."/>
            <person name="Schmutz J."/>
            <person name="Leebens-Mack J."/>
            <person name="Osbourn A."/>
        </authorList>
    </citation>
    <scope>NUCLEOTIDE SEQUENCE [LARGE SCALE GENOMIC DNA]</scope>
    <source>
        <strain evidence="5">JIC</strain>
    </source>
</reference>
<dbReference type="Pfam" id="PF13976">
    <property type="entry name" value="gag_pre-integrs"/>
    <property type="match status" value="1"/>
</dbReference>
<dbReference type="InterPro" id="IPR057670">
    <property type="entry name" value="SH3_retrovirus"/>
</dbReference>
<dbReference type="InterPro" id="IPR025724">
    <property type="entry name" value="GAG-pre-integrase_dom"/>
</dbReference>
<keyword evidence="3" id="KW-0732">Signal</keyword>
<name>A0AAW1LMY2_SAPOF</name>
<feature type="compositionally biased region" description="Polar residues" evidence="2">
    <location>
        <begin position="250"/>
        <end position="264"/>
    </location>
</feature>
<comment type="caution">
    <text evidence="5">The sequence shown here is derived from an EMBL/GenBank/DDBJ whole genome shotgun (WGS) entry which is preliminary data.</text>
</comment>
<protein>
    <recommendedName>
        <fullName evidence="4">CCHC-type domain-containing protein</fullName>
    </recommendedName>
</protein>
<feature type="chain" id="PRO_5043777391" description="CCHC-type domain-containing protein" evidence="3">
    <location>
        <begin position="16"/>
        <end position="939"/>
    </location>
</feature>
<feature type="domain" description="CCHC-type" evidence="4">
    <location>
        <begin position="224"/>
        <end position="238"/>
    </location>
</feature>
<dbReference type="Pfam" id="PF14223">
    <property type="entry name" value="Retrotran_gag_2"/>
    <property type="match status" value="1"/>
</dbReference>
<dbReference type="PROSITE" id="PS50158">
    <property type="entry name" value="ZF_CCHC"/>
    <property type="match status" value="1"/>
</dbReference>
<dbReference type="InterPro" id="IPR001878">
    <property type="entry name" value="Znf_CCHC"/>
</dbReference>
<evidence type="ECO:0000313" key="5">
    <source>
        <dbReference type="EMBL" id="KAK9734016.1"/>
    </source>
</evidence>
<keyword evidence="1" id="KW-0863">Zinc-finger</keyword>
<feature type="region of interest" description="Disordered" evidence="2">
    <location>
        <begin position="177"/>
        <end position="214"/>
    </location>
</feature>
<evidence type="ECO:0000256" key="1">
    <source>
        <dbReference type="PROSITE-ProRule" id="PRU00047"/>
    </source>
</evidence>
<dbReference type="AlphaFoldDB" id="A0AAW1LMY2"/>
<feature type="region of interest" description="Disordered" evidence="2">
    <location>
        <begin position="238"/>
        <end position="264"/>
    </location>
</feature>
<dbReference type="EMBL" id="JBDFQZ010000004">
    <property type="protein sequence ID" value="KAK9734016.1"/>
    <property type="molecule type" value="Genomic_DNA"/>
</dbReference>
<evidence type="ECO:0000259" key="4">
    <source>
        <dbReference type="PROSITE" id="PS50158"/>
    </source>
</evidence>
<dbReference type="PANTHER" id="PTHR47592:SF29">
    <property type="entry name" value="ZINC FINGER, CCHC-TYPE"/>
    <property type="match status" value="1"/>
</dbReference>
<keyword evidence="6" id="KW-1185">Reference proteome</keyword>
<feature type="signal peptide" evidence="3">
    <location>
        <begin position="1"/>
        <end position="15"/>
    </location>
</feature>
<proteinExistence type="predicted"/>